<dbReference type="InterPro" id="IPR006843">
    <property type="entry name" value="PAP/fibrillin_dom"/>
</dbReference>
<keyword evidence="6" id="KW-1185">Reference proteome</keyword>
<dbReference type="AlphaFoldDB" id="C1N7P8"/>
<dbReference type="GeneID" id="9689388"/>
<evidence type="ECO:0000259" key="4">
    <source>
        <dbReference type="Pfam" id="PF04755"/>
    </source>
</evidence>
<accession>C1N7P8</accession>
<dbReference type="PANTHER" id="PTHR31906">
    <property type="entry name" value="PLASTID-LIPID-ASSOCIATED PROTEIN 4, CHLOROPLASTIC-RELATED"/>
    <property type="match status" value="1"/>
</dbReference>
<evidence type="ECO:0000256" key="3">
    <source>
        <dbReference type="SAM" id="MobiDB-lite"/>
    </source>
</evidence>
<evidence type="ECO:0000313" key="6">
    <source>
        <dbReference type="Proteomes" id="UP000001876"/>
    </source>
</evidence>
<dbReference type="EMBL" id="GG663750">
    <property type="protein sequence ID" value="EEH51752.1"/>
    <property type="molecule type" value="Genomic_DNA"/>
</dbReference>
<dbReference type="KEGG" id="mpp:MICPUCDRAFT_53783"/>
<dbReference type="Pfam" id="PF04755">
    <property type="entry name" value="PAP_fibrillin"/>
    <property type="match status" value="1"/>
</dbReference>
<reference evidence="5 6" key="1">
    <citation type="journal article" date="2009" name="Science">
        <title>Green evolution and dynamic adaptations revealed by genomes of the marine picoeukaryotes Micromonas.</title>
        <authorList>
            <person name="Worden A.Z."/>
            <person name="Lee J.H."/>
            <person name="Mock T."/>
            <person name="Rouze P."/>
            <person name="Simmons M.P."/>
            <person name="Aerts A.L."/>
            <person name="Allen A.E."/>
            <person name="Cuvelier M.L."/>
            <person name="Derelle E."/>
            <person name="Everett M.V."/>
            <person name="Foulon E."/>
            <person name="Grimwood J."/>
            <person name="Gundlach H."/>
            <person name="Henrissat B."/>
            <person name="Napoli C."/>
            <person name="McDonald S.M."/>
            <person name="Parker M.S."/>
            <person name="Rombauts S."/>
            <person name="Salamov A."/>
            <person name="Von Dassow P."/>
            <person name="Badger J.H."/>
            <person name="Coutinho P.M."/>
            <person name="Demir E."/>
            <person name="Dubchak I."/>
            <person name="Gentemann C."/>
            <person name="Eikrem W."/>
            <person name="Gready J.E."/>
            <person name="John U."/>
            <person name="Lanier W."/>
            <person name="Lindquist E.A."/>
            <person name="Lucas S."/>
            <person name="Mayer K.F."/>
            <person name="Moreau H."/>
            <person name="Not F."/>
            <person name="Otillar R."/>
            <person name="Panaud O."/>
            <person name="Pangilinan J."/>
            <person name="Paulsen I."/>
            <person name="Piegu B."/>
            <person name="Poliakov A."/>
            <person name="Robbens S."/>
            <person name="Schmutz J."/>
            <person name="Toulza E."/>
            <person name="Wyss T."/>
            <person name="Zelensky A."/>
            <person name="Zhou K."/>
            <person name="Armbrust E.V."/>
            <person name="Bhattacharya D."/>
            <person name="Goodenough U.W."/>
            <person name="Van de Peer Y."/>
            <person name="Grigoriev I.V."/>
        </authorList>
    </citation>
    <scope>NUCLEOTIDE SEQUENCE [LARGE SCALE GENOMIC DNA]</scope>
    <source>
        <strain evidence="5 6">CCMP1545</strain>
    </source>
</reference>
<feature type="compositionally biased region" description="Low complexity" evidence="3">
    <location>
        <begin position="37"/>
        <end position="54"/>
    </location>
</feature>
<evidence type="ECO:0000256" key="1">
    <source>
        <dbReference type="ARBA" id="ARBA00004474"/>
    </source>
</evidence>
<gene>
    <name evidence="5" type="ORF">MICPUCDRAFT_53783</name>
</gene>
<organism evidence="6">
    <name type="scientific">Micromonas pusilla (strain CCMP1545)</name>
    <name type="common">Picoplanktonic green alga</name>
    <dbReference type="NCBI Taxonomy" id="564608"/>
    <lineage>
        <taxon>Eukaryota</taxon>
        <taxon>Viridiplantae</taxon>
        <taxon>Chlorophyta</taxon>
        <taxon>Mamiellophyceae</taxon>
        <taxon>Mamiellales</taxon>
        <taxon>Mamiellaceae</taxon>
        <taxon>Micromonas</taxon>
    </lineage>
</organism>
<proteinExistence type="predicted"/>
<feature type="compositionally biased region" description="Low complexity" evidence="3">
    <location>
        <begin position="1"/>
        <end position="19"/>
    </location>
</feature>
<dbReference type="OMA" id="SVATWET"/>
<sequence>MSSSSAAALSSAAATSTTPPRRRRRPLHRCHRRERAVAASSSSSSSSASERLSALLPSRRDLADASRSAEISRCVRDMEDAFAAAATATSSPTSSPRLCGRWKLRWTTSAGTLGSIATWQTIAGAVTDVTQIVERAAPAREEEGGGSVAPIGIRNVVTVTIPGGGGGGGTAAAATAVRITQTFDSAVMSRSRLRTKLIDSVVDVVRGGEVGEVGGGGGVGGGVLGGAIQLAAAAAAALGVGGGGGSSAAAASVVASATQPGAGFQPPKTQIVTYVDDTWRFVRDDASVSVYAPRRRRGWSRVISRER</sequence>
<feature type="region of interest" description="Disordered" evidence="3">
    <location>
        <begin position="1"/>
        <end position="54"/>
    </location>
</feature>
<evidence type="ECO:0000256" key="2">
    <source>
        <dbReference type="ARBA" id="ARBA00022640"/>
    </source>
</evidence>
<feature type="compositionally biased region" description="Basic residues" evidence="3">
    <location>
        <begin position="20"/>
        <end position="34"/>
    </location>
</feature>
<protein>
    <submittedName>
        <fullName evidence="5">Predicted protein</fullName>
    </submittedName>
</protein>
<comment type="subcellular location">
    <subcellularLocation>
        <location evidence="1">Plastid</location>
    </subcellularLocation>
</comment>
<name>C1N7P8_MICPC</name>
<dbReference type="Proteomes" id="UP000001876">
    <property type="component" value="Unassembled WGS sequence"/>
</dbReference>
<dbReference type="OrthoDB" id="10248867at2759"/>
<feature type="domain" description="Plastid lipid-associated protein/fibrillin conserved" evidence="4">
    <location>
        <begin position="63"/>
        <end position="201"/>
    </location>
</feature>
<evidence type="ECO:0000313" key="5">
    <source>
        <dbReference type="EMBL" id="EEH51752.1"/>
    </source>
</evidence>
<dbReference type="RefSeq" id="XP_003064130.1">
    <property type="nucleotide sequence ID" value="XM_003064084.1"/>
</dbReference>
<keyword evidence="2" id="KW-0934">Plastid</keyword>
<dbReference type="GO" id="GO:0009536">
    <property type="term" value="C:plastid"/>
    <property type="evidence" value="ECO:0007669"/>
    <property type="project" value="UniProtKB-SubCell"/>
</dbReference>
<dbReference type="InterPro" id="IPR039633">
    <property type="entry name" value="PAP"/>
</dbReference>